<dbReference type="AlphaFoldDB" id="A0A4Y7TF25"/>
<keyword evidence="3" id="KW-1185">Reference proteome</keyword>
<protein>
    <submittedName>
        <fullName evidence="2">Uncharacterized protein</fullName>
    </submittedName>
</protein>
<dbReference type="Proteomes" id="UP000298030">
    <property type="component" value="Unassembled WGS sequence"/>
</dbReference>
<dbReference type="InterPro" id="IPR024662">
    <property type="entry name" value="Trs65"/>
</dbReference>
<dbReference type="PANTHER" id="PTHR28159">
    <property type="entry name" value="TRAFFICKING PROTEIN PARTICLE COMPLEX II-SPECIFIC SUBUNIT 65"/>
    <property type="match status" value="1"/>
</dbReference>
<proteinExistence type="predicted"/>
<dbReference type="GO" id="GO:0005802">
    <property type="term" value="C:trans-Golgi network"/>
    <property type="evidence" value="ECO:0007669"/>
    <property type="project" value="TreeGrafter"/>
</dbReference>
<gene>
    <name evidence="2" type="ORF">FA13DRAFT_1790473</name>
</gene>
<evidence type="ECO:0000313" key="3">
    <source>
        <dbReference type="Proteomes" id="UP000298030"/>
    </source>
</evidence>
<organism evidence="2 3">
    <name type="scientific">Coprinellus micaceus</name>
    <name type="common">Glistening ink-cap mushroom</name>
    <name type="synonym">Coprinus micaceus</name>
    <dbReference type="NCBI Taxonomy" id="71717"/>
    <lineage>
        <taxon>Eukaryota</taxon>
        <taxon>Fungi</taxon>
        <taxon>Dikarya</taxon>
        <taxon>Basidiomycota</taxon>
        <taxon>Agaricomycotina</taxon>
        <taxon>Agaricomycetes</taxon>
        <taxon>Agaricomycetidae</taxon>
        <taxon>Agaricales</taxon>
        <taxon>Agaricineae</taxon>
        <taxon>Psathyrellaceae</taxon>
        <taxon>Coprinellus</taxon>
    </lineage>
</organism>
<dbReference type="GO" id="GO:1990071">
    <property type="term" value="C:TRAPPII protein complex"/>
    <property type="evidence" value="ECO:0007669"/>
    <property type="project" value="InterPro"/>
</dbReference>
<feature type="region of interest" description="Disordered" evidence="1">
    <location>
        <begin position="628"/>
        <end position="653"/>
    </location>
</feature>
<dbReference type="EMBL" id="QPFP01000014">
    <property type="protein sequence ID" value="TEB32777.1"/>
    <property type="molecule type" value="Genomic_DNA"/>
</dbReference>
<feature type="region of interest" description="Disordered" evidence="1">
    <location>
        <begin position="104"/>
        <end position="152"/>
    </location>
</feature>
<feature type="compositionally biased region" description="Polar residues" evidence="1">
    <location>
        <begin position="644"/>
        <end position="653"/>
    </location>
</feature>
<dbReference type="STRING" id="71717.A0A4Y7TF25"/>
<dbReference type="OrthoDB" id="24630at2759"/>
<dbReference type="GO" id="GO:0006891">
    <property type="term" value="P:intra-Golgi vesicle-mediated transport"/>
    <property type="evidence" value="ECO:0007669"/>
    <property type="project" value="InterPro"/>
</dbReference>
<feature type="region of interest" description="Disordered" evidence="1">
    <location>
        <begin position="735"/>
        <end position="755"/>
    </location>
</feature>
<evidence type="ECO:0000313" key="2">
    <source>
        <dbReference type="EMBL" id="TEB32777.1"/>
    </source>
</evidence>
<comment type="caution">
    <text evidence="2">The sequence shown here is derived from an EMBL/GenBank/DDBJ whole genome shotgun (WGS) entry which is preliminary data.</text>
</comment>
<sequence length="821" mass="88322">MSLEQIFSTSELNVVVPDTSLEFPPESSADEWLGRVKIGKVERKQAFFDEQLQSLLLLRIQHPTPDIPADPKSPPVLLLEFLNYLQVSLEASYISPAPVSNVQEPTWSSRLSAPPRGQSALLPPRPSAGLAPPQHPSIFPPATPNPVPATGEQDRQYAASEGVFLAGVIWGSGHAEQSRDAFSLLWSEKEKVWVAAYRLSLTVSFLKTANFANPLLCLTTAATLREKPIVTSAKHPLSVYLSTLGVSIPESPTEYQEKKDDKDVEILLDGLEEINLLEGLLAGPDFAKAGADKINVPSLRLGATSRQKLFSLPPMLSDTPIQPSPSPMTAVRKAHPTLRKSYRRTLQTVSTFQLRMRTVFVPYVLLPGTEGTVSDLDETERERERREAGSAERTVVLCIEIKNSGGQETQNGIGFMVESVDIKIAGEGAKTTLVGWGKDGLSANAAKSTFPLKLGPFAQVNLLYAVTFLRSPEELDSFSFAKPDAKVRSELRRGVSITVNGKPYTPLTPSARALLTEPDAITLPTRTFSSVWSTVLDLDANPAPILDAFDISDPTAGYPTALPEPASPFPMSALGLPSSRMGTPMTAMYPYTATGATPQSSVFPGSRKFPLTPGGYFQSRVFGKHALPSARTPARPSSAIPPHLQTQSPMNSGRSPAGYFPGGSGAGMGTMQYLRSPTTYGAPTQAPMPHSPAPGAVVFSPGYDDNYTPTPQNTYDAIPPTPAYPAFPQKMSLPPSPMSQAPIASQSQNNVGPSVEVRRNRASMPATVGNLPMMHMQQGQPGTPVPHVPAAYGEQRMINKLNEFGGERGECCRFGGVVACN</sequence>
<feature type="compositionally biased region" description="Polar residues" evidence="1">
    <location>
        <begin position="738"/>
        <end position="752"/>
    </location>
</feature>
<accession>A0A4Y7TF25</accession>
<reference evidence="2 3" key="1">
    <citation type="journal article" date="2019" name="Nat. Ecol. Evol.">
        <title>Megaphylogeny resolves global patterns of mushroom evolution.</title>
        <authorList>
            <person name="Varga T."/>
            <person name="Krizsan K."/>
            <person name="Foldi C."/>
            <person name="Dima B."/>
            <person name="Sanchez-Garcia M."/>
            <person name="Sanchez-Ramirez S."/>
            <person name="Szollosi G.J."/>
            <person name="Szarkandi J.G."/>
            <person name="Papp V."/>
            <person name="Albert L."/>
            <person name="Andreopoulos W."/>
            <person name="Angelini C."/>
            <person name="Antonin V."/>
            <person name="Barry K.W."/>
            <person name="Bougher N.L."/>
            <person name="Buchanan P."/>
            <person name="Buyck B."/>
            <person name="Bense V."/>
            <person name="Catcheside P."/>
            <person name="Chovatia M."/>
            <person name="Cooper J."/>
            <person name="Damon W."/>
            <person name="Desjardin D."/>
            <person name="Finy P."/>
            <person name="Geml J."/>
            <person name="Haridas S."/>
            <person name="Hughes K."/>
            <person name="Justo A."/>
            <person name="Karasinski D."/>
            <person name="Kautmanova I."/>
            <person name="Kiss B."/>
            <person name="Kocsube S."/>
            <person name="Kotiranta H."/>
            <person name="LaButti K.M."/>
            <person name="Lechner B.E."/>
            <person name="Liimatainen K."/>
            <person name="Lipzen A."/>
            <person name="Lukacs Z."/>
            <person name="Mihaltcheva S."/>
            <person name="Morgado L.N."/>
            <person name="Niskanen T."/>
            <person name="Noordeloos M.E."/>
            <person name="Ohm R.A."/>
            <person name="Ortiz-Santana B."/>
            <person name="Ovrebo C."/>
            <person name="Racz N."/>
            <person name="Riley R."/>
            <person name="Savchenko A."/>
            <person name="Shiryaev A."/>
            <person name="Soop K."/>
            <person name="Spirin V."/>
            <person name="Szebenyi C."/>
            <person name="Tomsovsky M."/>
            <person name="Tulloss R.E."/>
            <person name="Uehling J."/>
            <person name="Grigoriev I.V."/>
            <person name="Vagvolgyi C."/>
            <person name="Papp T."/>
            <person name="Martin F.M."/>
            <person name="Miettinen O."/>
            <person name="Hibbett D.S."/>
            <person name="Nagy L.G."/>
        </authorList>
    </citation>
    <scope>NUCLEOTIDE SEQUENCE [LARGE SCALE GENOMIC DNA]</scope>
    <source>
        <strain evidence="2 3">FP101781</strain>
    </source>
</reference>
<name>A0A4Y7TF25_COPMI</name>
<evidence type="ECO:0000256" key="1">
    <source>
        <dbReference type="SAM" id="MobiDB-lite"/>
    </source>
</evidence>
<feature type="compositionally biased region" description="Pro residues" evidence="1">
    <location>
        <begin position="133"/>
        <end position="147"/>
    </location>
</feature>
<dbReference type="PANTHER" id="PTHR28159:SF1">
    <property type="entry name" value="TRAFFICKING PROTEIN PARTICLE COMPLEX II-SPECIFIC SUBUNIT 65"/>
    <property type="match status" value="1"/>
</dbReference>